<organism evidence="4 5">
    <name type="scientific">Betta splendens</name>
    <name type="common">Siamese fighting fish</name>
    <dbReference type="NCBI Taxonomy" id="158456"/>
    <lineage>
        <taxon>Eukaryota</taxon>
        <taxon>Metazoa</taxon>
        <taxon>Chordata</taxon>
        <taxon>Craniata</taxon>
        <taxon>Vertebrata</taxon>
        <taxon>Euteleostomi</taxon>
        <taxon>Actinopterygii</taxon>
        <taxon>Neopterygii</taxon>
        <taxon>Teleostei</taxon>
        <taxon>Neoteleostei</taxon>
        <taxon>Acanthomorphata</taxon>
        <taxon>Anabantaria</taxon>
        <taxon>Anabantiformes</taxon>
        <taxon>Anabantoidei</taxon>
        <taxon>Osphronemidae</taxon>
        <taxon>Betta</taxon>
    </lineage>
</organism>
<dbReference type="OrthoDB" id="8068875at2759"/>
<dbReference type="InParanoid" id="A0A6P7KSE9"/>
<proteinExistence type="inferred from homology"/>
<dbReference type="Gene3D" id="3.40.50.300">
    <property type="entry name" value="P-loop containing nucleotide triphosphate hydrolases"/>
    <property type="match status" value="1"/>
</dbReference>
<dbReference type="GeneID" id="114842100"/>
<gene>
    <name evidence="5" type="primary">LOC114842100</name>
</gene>
<comment type="similarity">
    <text evidence="1">Belongs to the sulfotransferase 1 family.</text>
</comment>
<evidence type="ECO:0000313" key="5">
    <source>
        <dbReference type="RefSeq" id="XP_028983434.1"/>
    </source>
</evidence>
<keyword evidence="2" id="KW-0472">Membrane</keyword>
<dbReference type="PANTHER" id="PTHR15723:SF0">
    <property type="entry name" value="CARBOHYDRATE SULFOTRANSFERASE 15"/>
    <property type="match status" value="1"/>
</dbReference>
<protein>
    <recommendedName>
        <fullName evidence="1">Sulfotransferase</fullName>
        <ecNumber evidence="1">2.8.2.-</ecNumber>
    </recommendedName>
</protein>
<keyword evidence="4" id="KW-1185">Reference proteome</keyword>
<evidence type="ECO:0000313" key="4">
    <source>
        <dbReference type="Proteomes" id="UP000515150"/>
    </source>
</evidence>
<dbReference type="AlphaFoldDB" id="A0A6P7KSE9"/>
<keyword evidence="1" id="KW-0808">Transferase</keyword>
<dbReference type="InterPro" id="IPR027417">
    <property type="entry name" value="P-loop_NTPase"/>
</dbReference>
<dbReference type="GO" id="GO:0019319">
    <property type="term" value="P:hexose biosynthetic process"/>
    <property type="evidence" value="ECO:0007669"/>
    <property type="project" value="TreeGrafter"/>
</dbReference>
<evidence type="ECO:0000256" key="2">
    <source>
        <dbReference type="SAM" id="Phobius"/>
    </source>
</evidence>
<dbReference type="SUPFAM" id="SSF52540">
    <property type="entry name" value="P-loop containing nucleoside triphosphate hydrolases"/>
    <property type="match status" value="1"/>
</dbReference>
<dbReference type="GO" id="GO:0050659">
    <property type="term" value="F:N-acetylgalactosamine 4-sulfate 6-O-sulfotransferase activity"/>
    <property type="evidence" value="ECO:0007669"/>
    <property type="project" value="TreeGrafter"/>
</dbReference>
<dbReference type="PANTHER" id="PTHR15723">
    <property type="entry name" value="CARBOHYDRATE SULFOTRANSFERASE 15"/>
    <property type="match status" value="1"/>
</dbReference>
<dbReference type="RefSeq" id="XP_028983434.1">
    <property type="nucleotide sequence ID" value="XM_029127601.3"/>
</dbReference>
<feature type="domain" description="Sulfotransferase" evidence="3">
    <location>
        <begin position="209"/>
        <end position="447"/>
    </location>
</feature>
<name>A0A6P7KSE9_BETSP</name>
<evidence type="ECO:0000259" key="3">
    <source>
        <dbReference type="Pfam" id="PF00685"/>
    </source>
</evidence>
<dbReference type="InterPro" id="IPR000863">
    <property type="entry name" value="Sulfotransferase_dom"/>
</dbReference>
<feature type="transmembrane region" description="Helical" evidence="2">
    <location>
        <begin position="66"/>
        <end position="85"/>
    </location>
</feature>
<keyword evidence="2" id="KW-1133">Transmembrane helix</keyword>
<dbReference type="KEGG" id="bspl:114842100"/>
<dbReference type="Proteomes" id="UP000515150">
    <property type="component" value="Chromosome 15"/>
</dbReference>
<dbReference type="Pfam" id="PF00685">
    <property type="entry name" value="Sulfotransfer_1"/>
    <property type="match status" value="1"/>
</dbReference>
<sequence>MPLSDCKYESNARRGRGCGLHSLPVAGGDGRRPVCERGPTRARPGPVGRVPLWPATDPWGVSRVRLVSLLLGLTLAFLVTASYILTGDNRRLLLAPASYRLKPKDPIDMKLLARVIRFKLEYAPRKVPEEKDVVGTDSHLFSVLPRQFLYSTKSPCWFQELPNGLDADPYGRNLFASRSKGFKAVCERLRTGLQQRPRPLRLRCLPYFYIIGQPKCGTTDLFHRMLLHPQLRFNTMKEPHWWTRKRFGYIRFKDGFQEIFPVEDYLDLFDLAAHNIQNGLSGNSSGEHRALQLITGEASASTMWDNQAWSYLHGGVEESEPRFLAQDFIHIASPSAKIIIMLRDPVERLYSDYLYFKMANKSAEDFHQKVTESVQLFHSCLTESSLRSCVYNTSLSNTMPVRLNLGLYSVFLLDWLTVFQRDQVLVLRLEDYAANLKATIKRVFDFLRAGPLLAKAEAALTKRPMSNTRRVADRNLGPMLPATRSLLREFHQPFNHKLASVLDNNDFLWSST</sequence>
<dbReference type="EC" id="2.8.2.-" evidence="1"/>
<evidence type="ECO:0000256" key="1">
    <source>
        <dbReference type="RuleBase" id="RU361155"/>
    </source>
</evidence>
<reference evidence="5" key="1">
    <citation type="submission" date="2025-08" db="UniProtKB">
        <authorList>
            <consortium name="RefSeq"/>
        </authorList>
    </citation>
    <scope>IDENTIFICATION</scope>
</reference>
<keyword evidence="2" id="KW-0812">Transmembrane</keyword>
<accession>A0A6P7KSE9</accession>
<dbReference type="InterPro" id="IPR052654">
    <property type="entry name" value="CS_Sulfotransferase"/>
</dbReference>